<feature type="domain" description="F-box" evidence="1">
    <location>
        <begin position="13"/>
        <end position="54"/>
    </location>
</feature>
<evidence type="ECO:0000313" key="2">
    <source>
        <dbReference type="EMBL" id="KAK9684941.1"/>
    </source>
</evidence>
<accession>A0AAW1I7B0</accession>
<comment type="caution">
    <text evidence="2">The sequence shown here is derived from an EMBL/GenBank/DDBJ whole genome shotgun (WGS) entry which is preliminary data.</text>
</comment>
<dbReference type="PANTHER" id="PTHR31672">
    <property type="entry name" value="BNACNNG10540D PROTEIN"/>
    <property type="match status" value="1"/>
</dbReference>
<evidence type="ECO:0000313" key="3">
    <source>
        <dbReference type="Proteomes" id="UP001443914"/>
    </source>
</evidence>
<dbReference type="SMART" id="SM00256">
    <property type="entry name" value="FBOX"/>
    <property type="match status" value="1"/>
</dbReference>
<dbReference type="InterPro" id="IPR036047">
    <property type="entry name" value="F-box-like_dom_sf"/>
</dbReference>
<dbReference type="EMBL" id="JBDFQZ010000010">
    <property type="protein sequence ID" value="KAK9684941.1"/>
    <property type="molecule type" value="Genomic_DNA"/>
</dbReference>
<dbReference type="Pfam" id="PF00646">
    <property type="entry name" value="F-box"/>
    <property type="match status" value="1"/>
</dbReference>
<dbReference type="InterPro" id="IPR001810">
    <property type="entry name" value="F-box_dom"/>
</dbReference>
<reference evidence="2" key="1">
    <citation type="submission" date="2024-03" db="EMBL/GenBank/DDBJ databases">
        <title>WGS assembly of Saponaria officinalis var. Norfolk2.</title>
        <authorList>
            <person name="Jenkins J."/>
            <person name="Shu S."/>
            <person name="Grimwood J."/>
            <person name="Barry K."/>
            <person name="Goodstein D."/>
            <person name="Schmutz J."/>
            <person name="Leebens-Mack J."/>
            <person name="Osbourn A."/>
        </authorList>
    </citation>
    <scope>NUCLEOTIDE SEQUENCE [LARGE SCALE GENOMIC DNA]</scope>
    <source>
        <strain evidence="2">JIC</strain>
    </source>
</reference>
<evidence type="ECO:0000259" key="1">
    <source>
        <dbReference type="SMART" id="SM00256"/>
    </source>
</evidence>
<gene>
    <name evidence="2" type="ORF">RND81_10G244300</name>
</gene>
<sequence>MAAPPPPSTASVLPIDLIAAEILPRLSAKSLLRFKCVCKSFNTVVSSPEFVRHHLRHSISSDNRLVNILTTELPFYTVKTFDLDSLSTSTTATAASATFSWLEHASIVGSCNGLLLFGGGFSGPFSLLLLNPSTRAYVDGFYK</sequence>
<dbReference type="Proteomes" id="UP001443914">
    <property type="component" value="Unassembled WGS sequence"/>
</dbReference>
<name>A0AAW1I7B0_SAPOF</name>
<dbReference type="InterPro" id="IPR050796">
    <property type="entry name" value="SCF_F-box_component"/>
</dbReference>
<keyword evidence="3" id="KW-1185">Reference proteome</keyword>
<dbReference type="SUPFAM" id="SSF81383">
    <property type="entry name" value="F-box domain"/>
    <property type="match status" value="1"/>
</dbReference>
<protein>
    <recommendedName>
        <fullName evidence="1">F-box domain-containing protein</fullName>
    </recommendedName>
</protein>
<dbReference type="Gene3D" id="1.20.1280.50">
    <property type="match status" value="1"/>
</dbReference>
<dbReference type="AlphaFoldDB" id="A0AAW1I7B0"/>
<organism evidence="2 3">
    <name type="scientific">Saponaria officinalis</name>
    <name type="common">Common soapwort</name>
    <name type="synonym">Lychnis saponaria</name>
    <dbReference type="NCBI Taxonomy" id="3572"/>
    <lineage>
        <taxon>Eukaryota</taxon>
        <taxon>Viridiplantae</taxon>
        <taxon>Streptophyta</taxon>
        <taxon>Embryophyta</taxon>
        <taxon>Tracheophyta</taxon>
        <taxon>Spermatophyta</taxon>
        <taxon>Magnoliopsida</taxon>
        <taxon>eudicotyledons</taxon>
        <taxon>Gunneridae</taxon>
        <taxon>Pentapetalae</taxon>
        <taxon>Caryophyllales</taxon>
        <taxon>Caryophyllaceae</taxon>
        <taxon>Caryophylleae</taxon>
        <taxon>Saponaria</taxon>
    </lineage>
</organism>
<dbReference type="PANTHER" id="PTHR31672:SF13">
    <property type="entry name" value="F-BOX PROTEIN CPR30-LIKE"/>
    <property type="match status" value="1"/>
</dbReference>
<proteinExistence type="predicted"/>